<feature type="transmembrane region" description="Helical" evidence="2">
    <location>
        <begin position="6"/>
        <end position="28"/>
    </location>
</feature>
<dbReference type="OrthoDB" id="9811998at2"/>
<dbReference type="AlphaFoldDB" id="A0A4U1C4H1"/>
<accession>A0A4U1C4H1</accession>
<comment type="similarity">
    <text evidence="1">Belongs to the SCO1/2 family.</text>
</comment>
<evidence type="ECO:0000256" key="1">
    <source>
        <dbReference type="ARBA" id="ARBA00010996"/>
    </source>
</evidence>
<dbReference type="InterPro" id="IPR003782">
    <property type="entry name" value="SCO1/SenC"/>
</dbReference>
<dbReference type="SUPFAM" id="SSF52833">
    <property type="entry name" value="Thioredoxin-like"/>
    <property type="match status" value="1"/>
</dbReference>
<keyword evidence="2" id="KW-0812">Transmembrane</keyword>
<dbReference type="Gene3D" id="3.40.30.10">
    <property type="entry name" value="Glutaredoxin"/>
    <property type="match status" value="1"/>
</dbReference>
<name>A0A4U1C4H1_9SPHI</name>
<dbReference type="EMBL" id="SWBP01000001">
    <property type="protein sequence ID" value="TKC00259.1"/>
    <property type="molecule type" value="Genomic_DNA"/>
</dbReference>
<dbReference type="RefSeq" id="WP_136824470.1">
    <property type="nucleotide sequence ID" value="NZ_SWBP01000001.1"/>
</dbReference>
<keyword evidence="4" id="KW-1185">Reference proteome</keyword>
<gene>
    <name evidence="3" type="ORF">FA046_00845</name>
</gene>
<evidence type="ECO:0000313" key="4">
    <source>
        <dbReference type="Proteomes" id="UP000308181"/>
    </source>
</evidence>
<evidence type="ECO:0000256" key="2">
    <source>
        <dbReference type="SAM" id="Phobius"/>
    </source>
</evidence>
<evidence type="ECO:0000313" key="3">
    <source>
        <dbReference type="EMBL" id="TKC00259.1"/>
    </source>
</evidence>
<dbReference type="InterPro" id="IPR036249">
    <property type="entry name" value="Thioredoxin-like_sf"/>
</dbReference>
<reference evidence="3 4" key="1">
    <citation type="submission" date="2019-04" db="EMBL/GenBank/DDBJ databases">
        <title>Pedobacter sp. AR-3-17 sp. nov., isolated from Arctic soil.</title>
        <authorList>
            <person name="Dahal R.H."/>
            <person name="Kim D.-U."/>
        </authorList>
    </citation>
    <scope>NUCLEOTIDE SEQUENCE [LARGE SCALE GENOMIC DNA]</scope>
    <source>
        <strain evidence="3 4">AR-3-17</strain>
    </source>
</reference>
<dbReference type="Proteomes" id="UP000308181">
    <property type="component" value="Unassembled WGS sequence"/>
</dbReference>
<dbReference type="Pfam" id="PF02630">
    <property type="entry name" value="SCO1-SenC"/>
    <property type="match status" value="1"/>
</dbReference>
<keyword evidence="2" id="KW-0472">Membrane</keyword>
<comment type="caution">
    <text evidence="3">The sequence shown here is derived from an EMBL/GenBank/DDBJ whole genome shotgun (WGS) entry which is preliminary data.</text>
</comment>
<protein>
    <submittedName>
        <fullName evidence="3">SCO family protein</fullName>
    </submittedName>
</protein>
<proteinExistence type="inferred from homology"/>
<keyword evidence="2" id="KW-1133">Transmembrane helix</keyword>
<organism evidence="3 4">
    <name type="scientific">Pedobacter cryophilus</name>
    <dbReference type="NCBI Taxonomy" id="2571271"/>
    <lineage>
        <taxon>Bacteria</taxon>
        <taxon>Pseudomonadati</taxon>
        <taxon>Bacteroidota</taxon>
        <taxon>Sphingobacteriia</taxon>
        <taxon>Sphingobacteriales</taxon>
        <taxon>Sphingobacteriaceae</taxon>
        <taxon>Pedobacter</taxon>
    </lineage>
</organism>
<sequence>MSNRKFPILKILILVTILAVPGFLYYLLQAKGKNRYKPLPIYGPKEVAATFKTKRGKKIPDTIYHQIADVKFLTGNGDSLDLADIKKQLLIVNFFYSRNNDPAKAMNEQLKSLNSEYETNSMIRFLSISVDPFFDTKDVLKSYAQTIGAKPNKWDFVVADTSIVYPLAKKDFFVNVLKPNNNGDDFVFSDQFILLDADHRIRGYYIGTSRDEVKRLSDEIKVLITEELRKIKAEF</sequence>